<protein>
    <submittedName>
        <fullName evidence="1">Uncharacterized protein</fullName>
    </submittedName>
</protein>
<dbReference type="Proteomes" id="UP000790709">
    <property type="component" value="Unassembled WGS sequence"/>
</dbReference>
<organism evidence="1 2">
    <name type="scientific">Leucogyrophana mollusca</name>
    <dbReference type="NCBI Taxonomy" id="85980"/>
    <lineage>
        <taxon>Eukaryota</taxon>
        <taxon>Fungi</taxon>
        <taxon>Dikarya</taxon>
        <taxon>Basidiomycota</taxon>
        <taxon>Agaricomycotina</taxon>
        <taxon>Agaricomycetes</taxon>
        <taxon>Agaricomycetidae</taxon>
        <taxon>Boletales</taxon>
        <taxon>Boletales incertae sedis</taxon>
        <taxon>Leucogyrophana</taxon>
    </lineage>
</organism>
<gene>
    <name evidence="1" type="ORF">BV22DRAFT_416762</name>
</gene>
<proteinExistence type="predicted"/>
<dbReference type="EMBL" id="MU266397">
    <property type="protein sequence ID" value="KAH7925681.1"/>
    <property type="molecule type" value="Genomic_DNA"/>
</dbReference>
<evidence type="ECO:0000313" key="2">
    <source>
        <dbReference type="Proteomes" id="UP000790709"/>
    </source>
</evidence>
<keyword evidence="2" id="KW-1185">Reference proteome</keyword>
<sequence length="241" mass="26454">MTSLPDAKYWDKECERVVIGAPVLRSRAVPLEEICGTYKCFWDGDPEGGGTDVGEGSMTLSVNAEHKSGSKVLPADVTGHVKLGCLTFTLGSLVPASTNQWDVVDLDCVKDVDDGGSEIESCNITVLDVNDDSGVPFLDFTCHWEDTDCCSPATVSYIWRRQRLGGDGFEALLTETEQERLGMHLEEDEAEVVWKKQAKKEKKRAKKAKDTENAATNAVGSKRKAEEDAEDREPKLSEPKP</sequence>
<comment type="caution">
    <text evidence="1">The sequence shown here is derived from an EMBL/GenBank/DDBJ whole genome shotgun (WGS) entry which is preliminary data.</text>
</comment>
<name>A0ACB8BKA8_9AGAM</name>
<evidence type="ECO:0000313" key="1">
    <source>
        <dbReference type="EMBL" id="KAH7925681.1"/>
    </source>
</evidence>
<reference evidence="1" key="1">
    <citation type="journal article" date="2021" name="New Phytol.">
        <title>Evolutionary innovations through gain and loss of genes in the ectomycorrhizal Boletales.</title>
        <authorList>
            <person name="Wu G."/>
            <person name="Miyauchi S."/>
            <person name="Morin E."/>
            <person name="Kuo A."/>
            <person name="Drula E."/>
            <person name="Varga T."/>
            <person name="Kohler A."/>
            <person name="Feng B."/>
            <person name="Cao Y."/>
            <person name="Lipzen A."/>
            <person name="Daum C."/>
            <person name="Hundley H."/>
            <person name="Pangilinan J."/>
            <person name="Johnson J."/>
            <person name="Barry K."/>
            <person name="LaButti K."/>
            <person name="Ng V."/>
            <person name="Ahrendt S."/>
            <person name="Min B."/>
            <person name="Choi I.G."/>
            <person name="Park H."/>
            <person name="Plett J.M."/>
            <person name="Magnuson J."/>
            <person name="Spatafora J.W."/>
            <person name="Nagy L.G."/>
            <person name="Henrissat B."/>
            <person name="Grigoriev I.V."/>
            <person name="Yang Z.L."/>
            <person name="Xu J."/>
            <person name="Martin F.M."/>
        </authorList>
    </citation>
    <scope>NUCLEOTIDE SEQUENCE</scope>
    <source>
        <strain evidence="1">KUC20120723A-06</strain>
    </source>
</reference>
<accession>A0ACB8BKA8</accession>